<dbReference type="PANTHER" id="PTHR30289:SF1">
    <property type="entry name" value="PEBP (PHOSPHATIDYLETHANOLAMINE-BINDING PROTEIN) FAMILY PROTEIN"/>
    <property type="match status" value="1"/>
</dbReference>
<sequence length="165" mass="18144">MKGIFMILTSNAFAEGEWIPKKHTARGENISPALHIEDIPADTTSLMITLDDASHPLFPNYNHWVIWNIPVCSDIPESIPKGATVSELSGALQGMAYGKHCYKGPKPPFRTIHNYTFTVYALNSFIDLPASSVKTDVLKQAAKLIVGTAALTGKFQSRRKETDQA</sequence>
<organism evidence="1 2">
    <name type="scientific">Anaerovorax odorimutans</name>
    <dbReference type="NCBI Taxonomy" id="109327"/>
    <lineage>
        <taxon>Bacteria</taxon>
        <taxon>Bacillati</taxon>
        <taxon>Bacillota</taxon>
        <taxon>Clostridia</taxon>
        <taxon>Peptostreptococcales</taxon>
        <taxon>Anaerovoracaceae</taxon>
        <taxon>Anaerovorax</taxon>
    </lineage>
</organism>
<dbReference type="Gene3D" id="3.90.280.10">
    <property type="entry name" value="PEBP-like"/>
    <property type="match status" value="1"/>
</dbReference>
<dbReference type="Proteomes" id="UP001524502">
    <property type="component" value="Unassembled WGS sequence"/>
</dbReference>
<name>A0ABT1RSD2_9FIRM</name>
<accession>A0ABT1RSD2</accession>
<dbReference type="InterPro" id="IPR036610">
    <property type="entry name" value="PEBP-like_sf"/>
</dbReference>
<keyword evidence="2" id="KW-1185">Reference proteome</keyword>
<dbReference type="NCBIfam" id="TIGR00481">
    <property type="entry name" value="YbhB/YbcL family Raf kinase inhibitor-like protein"/>
    <property type="match status" value="1"/>
</dbReference>
<protein>
    <submittedName>
        <fullName evidence="1">YbhB/YbcL family Raf kinase inhibitor-like protein</fullName>
    </submittedName>
</protein>
<dbReference type="InterPro" id="IPR005247">
    <property type="entry name" value="YbhB_YbcL/LppC-like"/>
</dbReference>
<gene>
    <name evidence="1" type="ORF">NE619_15400</name>
</gene>
<dbReference type="InterPro" id="IPR008914">
    <property type="entry name" value="PEBP"/>
</dbReference>
<proteinExistence type="predicted"/>
<dbReference type="Pfam" id="PF01161">
    <property type="entry name" value="PBP"/>
    <property type="match status" value="1"/>
</dbReference>
<dbReference type="RefSeq" id="WP_256133313.1">
    <property type="nucleotide sequence ID" value="NZ_JANFXK010000020.1"/>
</dbReference>
<dbReference type="EMBL" id="JANFXK010000020">
    <property type="protein sequence ID" value="MCQ4638122.1"/>
    <property type="molecule type" value="Genomic_DNA"/>
</dbReference>
<dbReference type="PANTHER" id="PTHR30289">
    <property type="entry name" value="UNCHARACTERIZED PROTEIN YBCL-RELATED"/>
    <property type="match status" value="1"/>
</dbReference>
<evidence type="ECO:0000313" key="2">
    <source>
        <dbReference type="Proteomes" id="UP001524502"/>
    </source>
</evidence>
<reference evidence="1 2" key="1">
    <citation type="submission" date="2022-06" db="EMBL/GenBank/DDBJ databases">
        <title>Isolation of gut microbiota from human fecal samples.</title>
        <authorList>
            <person name="Pamer E.G."/>
            <person name="Barat B."/>
            <person name="Waligurski E."/>
            <person name="Medina S."/>
            <person name="Paddock L."/>
            <person name="Mostad J."/>
        </authorList>
    </citation>
    <scope>NUCLEOTIDE SEQUENCE [LARGE SCALE GENOMIC DNA]</scope>
    <source>
        <strain evidence="1 2">SL.3.17</strain>
    </source>
</reference>
<dbReference type="SUPFAM" id="SSF49777">
    <property type="entry name" value="PEBP-like"/>
    <property type="match status" value="1"/>
</dbReference>
<dbReference type="GO" id="GO:0004860">
    <property type="term" value="F:protein kinase inhibitor activity"/>
    <property type="evidence" value="ECO:0007669"/>
    <property type="project" value="UniProtKB-KW"/>
</dbReference>
<keyword evidence="1" id="KW-0649">Protein kinase inhibitor</keyword>
<dbReference type="CDD" id="cd00865">
    <property type="entry name" value="PEBP_bact_arch"/>
    <property type="match status" value="1"/>
</dbReference>
<comment type="caution">
    <text evidence="1">The sequence shown here is derived from an EMBL/GenBank/DDBJ whole genome shotgun (WGS) entry which is preliminary data.</text>
</comment>
<evidence type="ECO:0000313" key="1">
    <source>
        <dbReference type="EMBL" id="MCQ4638122.1"/>
    </source>
</evidence>